<evidence type="ECO:0000259" key="6">
    <source>
        <dbReference type="Pfam" id="PF02668"/>
    </source>
</evidence>
<keyword evidence="4" id="KW-0560">Oxidoreductase</keyword>
<dbReference type="InterPro" id="IPR042098">
    <property type="entry name" value="TauD-like_sf"/>
</dbReference>
<dbReference type="PANTHER" id="PTHR30468">
    <property type="entry name" value="ALPHA-KETOGLUTARATE-DEPENDENT SULFONATE DIOXYGENASE"/>
    <property type="match status" value="1"/>
</dbReference>
<keyword evidence="2" id="KW-0479">Metal-binding</keyword>
<evidence type="ECO:0000256" key="4">
    <source>
        <dbReference type="ARBA" id="ARBA00023002"/>
    </source>
</evidence>
<gene>
    <name evidence="7" type="ORF">METZ01_LOCUS252672</name>
</gene>
<dbReference type="GO" id="GO:0000908">
    <property type="term" value="F:taurine dioxygenase activity"/>
    <property type="evidence" value="ECO:0007669"/>
    <property type="project" value="TreeGrafter"/>
</dbReference>
<comment type="similarity">
    <text evidence="1">Belongs to the TfdA dioxygenase family.</text>
</comment>
<accession>A0A382IJS3</accession>
<evidence type="ECO:0000256" key="3">
    <source>
        <dbReference type="ARBA" id="ARBA00022964"/>
    </source>
</evidence>
<reference evidence="7" key="1">
    <citation type="submission" date="2018-05" db="EMBL/GenBank/DDBJ databases">
        <authorList>
            <person name="Lanie J.A."/>
            <person name="Ng W.-L."/>
            <person name="Kazmierczak K.M."/>
            <person name="Andrzejewski T.M."/>
            <person name="Davidsen T.M."/>
            <person name="Wayne K.J."/>
            <person name="Tettelin H."/>
            <person name="Glass J.I."/>
            <person name="Rusch D."/>
            <person name="Podicherti R."/>
            <person name="Tsui H.-C.T."/>
            <person name="Winkler M.E."/>
        </authorList>
    </citation>
    <scope>NUCLEOTIDE SEQUENCE</scope>
</reference>
<evidence type="ECO:0000256" key="5">
    <source>
        <dbReference type="ARBA" id="ARBA00023004"/>
    </source>
</evidence>
<dbReference type="EMBL" id="UINC01067797">
    <property type="protein sequence ID" value="SVB99818.1"/>
    <property type="molecule type" value="Genomic_DNA"/>
</dbReference>
<evidence type="ECO:0000313" key="7">
    <source>
        <dbReference type="EMBL" id="SVB99818.1"/>
    </source>
</evidence>
<sequence>MEISPLTGVLGARVDEVELSPSMVDDLVKELHQALCEHEVLVVPGQDLSPAEQAGFSHLLGDYSPVPFVQSVPEHPEVIKVVKEATEPEAFNFGGVWHSDFSFLDAPPAFTILHALDVPAVGGDTVWASMTAAHDALPAEMQDLFEEVTCVHSASASYSPAQQDLHSGLSGMDIRTSESAEATRDHPLLCTHPETSRRSLYFNGTYVRGLRGPGIGDGSDEGTREEQRLLRWLHGFSTHVRFTFRHRWSDSDVVLWDNRSTQHVALNDYPGQRRELHRTTVAGTEPAR</sequence>
<dbReference type="PANTHER" id="PTHR30468:SF1">
    <property type="entry name" value="ALPHA-KETOGLUTARATE-DEPENDENT SULFONATE DIOXYGENASE"/>
    <property type="match status" value="1"/>
</dbReference>
<dbReference type="GO" id="GO:0046872">
    <property type="term" value="F:metal ion binding"/>
    <property type="evidence" value="ECO:0007669"/>
    <property type="project" value="UniProtKB-KW"/>
</dbReference>
<name>A0A382IJS3_9ZZZZ</name>
<keyword evidence="3" id="KW-0223">Dioxygenase</keyword>
<feature type="domain" description="TauD/TfdA-like" evidence="6">
    <location>
        <begin position="2"/>
        <end position="280"/>
    </location>
</feature>
<dbReference type="GO" id="GO:0006790">
    <property type="term" value="P:sulfur compound metabolic process"/>
    <property type="evidence" value="ECO:0007669"/>
    <property type="project" value="TreeGrafter"/>
</dbReference>
<evidence type="ECO:0000256" key="2">
    <source>
        <dbReference type="ARBA" id="ARBA00022723"/>
    </source>
</evidence>
<dbReference type="Gene3D" id="3.60.130.10">
    <property type="entry name" value="Clavaminate synthase-like"/>
    <property type="match status" value="1"/>
</dbReference>
<dbReference type="SUPFAM" id="SSF51197">
    <property type="entry name" value="Clavaminate synthase-like"/>
    <property type="match status" value="1"/>
</dbReference>
<dbReference type="InterPro" id="IPR051323">
    <property type="entry name" value="AtsK-like"/>
</dbReference>
<dbReference type="InterPro" id="IPR003819">
    <property type="entry name" value="TauD/TfdA-like"/>
</dbReference>
<keyword evidence="5" id="KW-0408">Iron</keyword>
<protein>
    <recommendedName>
        <fullName evidence="6">TauD/TfdA-like domain-containing protein</fullName>
    </recommendedName>
</protein>
<dbReference type="AlphaFoldDB" id="A0A382IJS3"/>
<dbReference type="Pfam" id="PF02668">
    <property type="entry name" value="TauD"/>
    <property type="match status" value="1"/>
</dbReference>
<dbReference type="GO" id="GO:0005737">
    <property type="term" value="C:cytoplasm"/>
    <property type="evidence" value="ECO:0007669"/>
    <property type="project" value="TreeGrafter"/>
</dbReference>
<evidence type="ECO:0000256" key="1">
    <source>
        <dbReference type="ARBA" id="ARBA00005896"/>
    </source>
</evidence>
<organism evidence="7">
    <name type="scientific">marine metagenome</name>
    <dbReference type="NCBI Taxonomy" id="408172"/>
    <lineage>
        <taxon>unclassified sequences</taxon>
        <taxon>metagenomes</taxon>
        <taxon>ecological metagenomes</taxon>
    </lineage>
</organism>
<proteinExistence type="inferred from homology"/>